<evidence type="ECO:0000313" key="2">
    <source>
        <dbReference type="EMBL" id="PMS26793.1"/>
    </source>
</evidence>
<sequence length="73" mass="7985">MGATYVLLHAAPDKAAHNGILAKSRSAPVMYWDASGARKRMAAAISARTTASLPQPEQPHHPRQSIRLLTQRR</sequence>
<feature type="region of interest" description="Disordered" evidence="1">
    <location>
        <begin position="49"/>
        <end position="73"/>
    </location>
</feature>
<keyword evidence="3" id="KW-1185">Reference proteome</keyword>
<dbReference type="Proteomes" id="UP000235659">
    <property type="component" value="Unassembled WGS sequence"/>
</dbReference>
<protein>
    <submittedName>
        <fullName evidence="2">Uncharacterized protein</fullName>
    </submittedName>
</protein>
<evidence type="ECO:0000313" key="3">
    <source>
        <dbReference type="Proteomes" id="UP000235659"/>
    </source>
</evidence>
<reference evidence="2 3" key="1">
    <citation type="submission" date="2018-01" db="EMBL/GenBank/DDBJ databases">
        <title>Whole genome analyses suggest that Burkholderia sensu lato contains two further novel genera in the rhizoxinica-symbiotica group Mycetohabitans gen. nov., and Trinickia gen. nov.: implications for the evolution of diazotrophy and nodulation in the Burkholderiaceae.</title>
        <authorList>
            <person name="Estrada-de los Santos P."/>
            <person name="Palmer M."/>
            <person name="Chavez-Ramirez B."/>
            <person name="Beukes C."/>
            <person name="Steenkamp E.T."/>
            <person name="Hirsch A.M."/>
            <person name="Manyaka P."/>
            <person name="Maluk M."/>
            <person name="Lafos M."/>
            <person name="Crook M."/>
            <person name="Gross E."/>
            <person name="Simon M.F."/>
            <person name="Bueno dos Reis Junior F."/>
            <person name="Poole P.S."/>
            <person name="Venter S.N."/>
            <person name="James E.K."/>
        </authorList>
    </citation>
    <scope>NUCLEOTIDE SEQUENCE [LARGE SCALE GENOMIC DNA]</scope>
    <source>
        <strain evidence="2 3">WSM 3937</strain>
    </source>
</reference>
<organism evidence="2 3">
    <name type="scientific">Paraburkholderia rhynchosiae</name>
    <dbReference type="NCBI Taxonomy" id="487049"/>
    <lineage>
        <taxon>Bacteria</taxon>
        <taxon>Pseudomonadati</taxon>
        <taxon>Pseudomonadota</taxon>
        <taxon>Betaproteobacteria</taxon>
        <taxon>Burkholderiales</taxon>
        <taxon>Burkholderiaceae</taxon>
        <taxon>Paraburkholderia</taxon>
    </lineage>
</organism>
<dbReference type="EMBL" id="PNXY01000023">
    <property type="protein sequence ID" value="PMS26793.1"/>
    <property type="molecule type" value="Genomic_DNA"/>
</dbReference>
<comment type="caution">
    <text evidence="2">The sequence shown here is derived from an EMBL/GenBank/DDBJ whole genome shotgun (WGS) entry which is preliminary data.</text>
</comment>
<evidence type="ECO:0000256" key="1">
    <source>
        <dbReference type="SAM" id="MobiDB-lite"/>
    </source>
</evidence>
<gene>
    <name evidence="2" type="ORF">C0Z16_26310</name>
</gene>
<proteinExistence type="predicted"/>
<name>A0ABX4V0G8_9BURK</name>
<accession>A0ABX4V0G8</accession>